<dbReference type="Gene3D" id="2.60.40.10">
    <property type="entry name" value="Immunoglobulins"/>
    <property type="match status" value="1"/>
</dbReference>
<dbReference type="AlphaFoldDB" id="A0A5R9G935"/>
<dbReference type="Pfam" id="PF00703">
    <property type="entry name" value="Glyco_hydro_2"/>
    <property type="match status" value="1"/>
</dbReference>
<name>A0A5R9G935_9BACL</name>
<dbReference type="PANTHER" id="PTHR43730:SF1">
    <property type="entry name" value="BETA-MANNOSIDASE"/>
    <property type="match status" value="1"/>
</dbReference>
<keyword evidence="5" id="KW-0378">Hydrolase</keyword>
<evidence type="ECO:0000259" key="7">
    <source>
        <dbReference type="Pfam" id="PF00703"/>
    </source>
</evidence>
<dbReference type="InterPro" id="IPR008979">
    <property type="entry name" value="Galactose-bd-like_sf"/>
</dbReference>
<gene>
    <name evidence="10" type="ORF">FE782_06070</name>
</gene>
<evidence type="ECO:0000256" key="4">
    <source>
        <dbReference type="ARBA" id="ARBA00022729"/>
    </source>
</evidence>
<dbReference type="EC" id="3.2.1.25" evidence="3"/>
<comment type="catalytic activity">
    <reaction evidence="1">
        <text>Hydrolysis of terminal, non-reducing beta-D-mannose residues in beta-D-mannosides.</text>
        <dbReference type="EC" id="3.2.1.25"/>
    </reaction>
</comment>
<dbReference type="InterPro" id="IPR017853">
    <property type="entry name" value="GH"/>
</dbReference>
<comment type="caution">
    <text evidence="10">The sequence shown here is derived from an EMBL/GenBank/DDBJ whole genome shotgun (WGS) entry which is preliminary data.</text>
</comment>
<dbReference type="Pfam" id="PF22666">
    <property type="entry name" value="Glyco_hydro_2_N2"/>
    <property type="match status" value="1"/>
</dbReference>
<dbReference type="EMBL" id="VCIW01000003">
    <property type="protein sequence ID" value="TLS52937.1"/>
    <property type="molecule type" value="Genomic_DNA"/>
</dbReference>
<protein>
    <recommendedName>
        <fullName evidence="3">beta-mannosidase</fullName>
        <ecNumber evidence="3">3.2.1.25</ecNumber>
    </recommendedName>
</protein>
<dbReference type="InterPro" id="IPR006103">
    <property type="entry name" value="Glyco_hydro_2_cat"/>
</dbReference>
<dbReference type="OrthoDB" id="9801077at2"/>
<proteinExistence type="inferred from homology"/>
<reference evidence="10 11" key="1">
    <citation type="submission" date="2019-05" db="EMBL/GenBank/DDBJ databases">
        <authorList>
            <person name="Narsing Rao M.P."/>
            <person name="Li W.J."/>
        </authorList>
    </citation>
    <scope>NUCLEOTIDE SEQUENCE [LARGE SCALE GENOMIC DNA]</scope>
    <source>
        <strain evidence="10 11">SYSU_K30003</strain>
    </source>
</reference>
<comment type="similarity">
    <text evidence="2">Belongs to the glycosyl hydrolase 2 family.</text>
</comment>
<evidence type="ECO:0000313" key="11">
    <source>
        <dbReference type="Proteomes" id="UP000309676"/>
    </source>
</evidence>
<dbReference type="Pfam" id="PF02836">
    <property type="entry name" value="Glyco_hydro_2_C"/>
    <property type="match status" value="1"/>
</dbReference>
<dbReference type="RefSeq" id="WP_138193178.1">
    <property type="nucleotide sequence ID" value="NZ_VCIW01000003.1"/>
</dbReference>
<dbReference type="InterPro" id="IPR050887">
    <property type="entry name" value="Beta-mannosidase_GH2"/>
</dbReference>
<dbReference type="Gene3D" id="3.20.20.80">
    <property type="entry name" value="Glycosidases"/>
    <property type="match status" value="1"/>
</dbReference>
<feature type="domain" description="Glycoside hydrolase family 2 immunoglobulin-like beta-sandwich" evidence="7">
    <location>
        <begin position="221"/>
        <end position="317"/>
    </location>
</feature>
<dbReference type="GO" id="GO:0005975">
    <property type="term" value="P:carbohydrate metabolic process"/>
    <property type="evidence" value="ECO:0007669"/>
    <property type="project" value="InterPro"/>
</dbReference>
<sequence>MGVSSIRTQIPLSDLDWQVRGYWPWVPIKDRSMETGQELIGVTDWMPALVPGGVHVDLFRAGWIEDPYYETNSLKCEWIENRWWVYKTSFSRPSGDFSRAELVFLGIDYEAMIYLNGTLLGEHGHMYEPAVFDVTSTLRGAAPGEPLELRVVMKGVPDEMGQIGKTSMTRTQKSRFNYKWDFSTRLVNIGLWDGVELRLHDEASLKDPAVATDADVEASAGAVRLYGRVERFASESSSGSEALTLRFACLDPDGVVAAERELRLSAADSEYDCTLTVANPRLWWPNGYGEQPLYTVSARLMAGDRQLDEWTFRVGIRSLAYRRNEDSPADALPYTFVVNGRPIYVRGVNLTPLDHVYGNVTEASYAWQVYLMKRANVNMARIWGGGIIEKPIFYELCDRNGILVWQEFIQSSSGIDNVPSKLPAFLDLLRRTAASALLGRRSHVSLAVWSGGNELMSAPNTPSTVDDDENLAMLQRLVAAYDPQRLFLPTSASGPVEFVTTEKGVSHDVHGGWQYQGNPYHYELYGESDNLFHSEFGMDGVASVQTLRKILHPKNHVATPMRGHVVWRHHGEWWGTYDRDAKLFGPLPDMERFARVSQIVQAEGLRFIVEANRRRQFRQSGCIIWQLNEPWPNSSCTNLVEYYGAPKMAYYATRSAYAPVHASLLYRRIDAAVGSEFRADVFLHSNGVETAERRVRATVYGEDGRVAIAFDFGGVCPADRTTALGELRFPVEAALGGMFFVALETDEGDEPRSGGGADLYLFGTSAETPYAPVLRNVDGRLAVSALDEWTAGEPFEGLAFWTRTFEVRNEGASPALFVHPVETTNAYWMEADRAYLTLMPGGSARVTVRCTVKRGGGFAVVDQPAPGADVPMPEVDFEFLHSS</sequence>
<evidence type="ECO:0000256" key="5">
    <source>
        <dbReference type="ARBA" id="ARBA00022801"/>
    </source>
</evidence>
<evidence type="ECO:0000313" key="10">
    <source>
        <dbReference type="EMBL" id="TLS52937.1"/>
    </source>
</evidence>
<evidence type="ECO:0000256" key="2">
    <source>
        <dbReference type="ARBA" id="ARBA00007401"/>
    </source>
</evidence>
<keyword evidence="6" id="KW-0326">Glycosidase</keyword>
<feature type="domain" description="Glycoside hydrolase family 2 catalytic" evidence="8">
    <location>
        <begin position="335"/>
        <end position="487"/>
    </location>
</feature>
<dbReference type="InterPro" id="IPR036156">
    <property type="entry name" value="Beta-gal/glucu_dom_sf"/>
</dbReference>
<evidence type="ECO:0000259" key="9">
    <source>
        <dbReference type="Pfam" id="PF22666"/>
    </source>
</evidence>
<feature type="domain" description="Beta-mannosidase-like galactose-binding" evidence="9">
    <location>
        <begin position="43"/>
        <end position="192"/>
    </location>
</feature>
<accession>A0A5R9G935</accession>
<evidence type="ECO:0000256" key="1">
    <source>
        <dbReference type="ARBA" id="ARBA00000829"/>
    </source>
</evidence>
<dbReference type="SUPFAM" id="SSF51445">
    <property type="entry name" value="(Trans)glycosidases"/>
    <property type="match status" value="1"/>
</dbReference>
<dbReference type="InterPro" id="IPR013783">
    <property type="entry name" value="Ig-like_fold"/>
</dbReference>
<keyword evidence="4" id="KW-0732">Signal</keyword>
<dbReference type="Proteomes" id="UP000309676">
    <property type="component" value="Unassembled WGS sequence"/>
</dbReference>
<evidence type="ECO:0000256" key="3">
    <source>
        <dbReference type="ARBA" id="ARBA00012754"/>
    </source>
</evidence>
<dbReference type="SUPFAM" id="SSF49785">
    <property type="entry name" value="Galactose-binding domain-like"/>
    <property type="match status" value="1"/>
</dbReference>
<dbReference type="Gene3D" id="2.60.120.260">
    <property type="entry name" value="Galactose-binding domain-like"/>
    <property type="match status" value="1"/>
</dbReference>
<dbReference type="PANTHER" id="PTHR43730">
    <property type="entry name" value="BETA-MANNOSIDASE"/>
    <property type="match status" value="1"/>
</dbReference>
<keyword evidence="11" id="KW-1185">Reference proteome</keyword>
<dbReference type="InterPro" id="IPR054593">
    <property type="entry name" value="Beta-mannosidase-like_N2"/>
</dbReference>
<dbReference type="GO" id="GO:0004567">
    <property type="term" value="F:beta-mannosidase activity"/>
    <property type="evidence" value="ECO:0007669"/>
    <property type="project" value="UniProtKB-EC"/>
</dbReference>
<organism evidence="10 11">
    <name type="scientific">Paenibacillus antri</name>
    <dbReference type="NCBI Taxonomy" id="2582848"/>
    <lineage>
        <taxon>Bacteria</taxon>
        <taxon>Bacillati</taxon>
        <taxon>Bacillota</taxon>
        <taxon>Bacilli</taxon>
        <taxon>Bacillales</taxon>
        <taxon>Paenibacillaceae</taxon>
        <taxon>Paenibacillus</taxon>
    </lineage>
</organism>
<dbReference type="SUPFAM" id="SSF49303">
    <property type="entry name" value="beta-Galactosidase/glucuronidase domain"/>
    <property type="match status" value="1"/>
</dbReference>
<dbReference type="InterPro" id="IPR006102">
    <property type="entry name" value="Ig-like_GH2"/>
</dbReference>
<dbReference type="GO" id="GO:0006516">
    <property type="term" value="P:glycoprotein catabolic process"/>
    <property type="evidence" value="ECO:0007669"/>
    <property type="project" value="TreeGrafter"/>
</dbReference>
<evidence type="ECO:0000259" key="8">
    <source>
        <dbReference type="Pfam" id="PF02836"/>
    </source>
</evidence>
<evidence type="ECO:0000256" key="6">
    <source>
        <dbReference type="ARBA" id="ARBA00023295"/>
    </source>
</evidence>